<comment type="caution">
    <text evidence="7">The sequence shown here is derived from an EMBL/GenBank/DDBJ whole genome shotgun (WGS) entry which is preliminary data.</text>
</comment>
<dbReference type="PROSITE" id="PS00659">
    <property type="entry name" value="GLYCOSYL_HYDROL_F5"/>
    <property type="match status" value="1"/>
</dbReference>
<dbReference type="PANTHER" id="PTHR31297:SF17">
    <property type="entry name" value="ENDOGLUCANASE"/>
    <property type="match status" value="1"/>
</dbReference>
<dbReference type="RefSeq" id="WP_310269386.1">
    <property type="nucleotide sequence ID" value="NZ_JAVDXU010000003.1"/>
</dbReference>
<keyword evidence="3 4" id="KW-0326">Glycosidase</keyword>
<evidence type="ECO:0000313" key="7">
    <source>
        <dbReference type="EMBL" id="MDR7271699.1"/>
    </source>
</evidence>
<dbReference type="PROSITE" id="PS51257">
    <property type="entry name" value="PROKAR_LIPOPROTEIN"/>
    <property type="match status" value="1"/>
</dbReference>
<gene>
    <name evidence="7" type="ORF">J2X20_004367</name>
</gene>
<feature type="chain" id="PRO_5047336535" evidence="5">
    <location>
        <begin position="25"/>
        <end position="373"/>
    </location>
</feature>
<keyword evidence="8" id="KW-1185">Reference proteome</keyword>
<accession>A0ABU1YS68</accession>
<sequence length="373" mass="39755">MGRLATALLIALLAACGGGGGGAAADPAPTPTVDPWAAYPTTPAGPLPGASAQARAAAAALGGGINFGNMLEAPSEGAWGLKVEDEFINLFGPGAGYSNAVRLPVRWSNHASLDAAASIDAAFMSRVEGIVNKLLARGVTVVLNMHHYHQLDGDAVETGEASVAADVVQLRFLAMWRQIAERFANAGPGLVFELYNEPHSKLEADWNTLASRALRVVRASNPNRVVMIGPVQWNSPYALSRLQLPADANLLLTVHHYEPFSFTHQGAEWISPTPPVGVDCCDAAQLAKIREGFDLAANEGKRLGYPVVVGEFGAYSRAAQAARVRYLKAMRAEMASRQLPWMYWELAAGFGLYDPQAHAWRTDLVQALYGSTP</sequence>
<dbReference type="EMBL" id="JAVDXU010000003">
    <property type="protein sequence ID" value="MDR7271699.1"/>
    <property type="molecule type" value="Genomic_DNA"/>
</dbReference>
<evidence type="ECO:0000256" key="5">
    <source>
        <dbReference type="SAM" id="SignalP"/>
    </source>
</evidence>
<organism evidence="7 8">
    <name type="scientific">Roseateles saccharophilus</name>
    <name type="common">Pseudomonas saccharophila</name>
    <dbReference type="NCBI Taxonomy" id="304"/>
    <lineage>
        <taxon>Bacteria</taxon>
        <taxon>Pseudomonadati</taxon>
        <taxon>Pseudomonadota</taxon>
        <taxon>Betaproteobacteria</taxon>
        <taxon>Burkholderiales</taxon>
        <taxon>Sphaerotilaceae</taxon>
        <taxon>Roseateles</taxon>
    </lineage>
</organism>
<evidence type="ECO:0000256" key="4">
    <source>
        <dbReference type="RuleBase" id="RU361153"/>
    </source>
</evidence>
<dbReference type="Gene3D" id="3.20.20.80">
    <property type="entry name" value="Glycosidases"/>
    <property type="match status" value="1"/>
</dbReference>
<dbReference type="Pfam" id="PF00150">
    <property type="entry name" value="Cellulase"/>
    <property type="match status" value="1"/>
</dbReference>
<keyword evidence="1 5" id="KW-0732">Signal</keyword>
<evidence type="ECO:0000256" key="1">
    <source>
        <dbReference type="ARBA" id="ARBA00022729"/>
    </source>
</evidence>
<keyword evidence="2 4" id="KW-0378">Hydrolase</keyword>
<feature type="domain" description="Glycoside hydrolase family 5" evidence="6">
    <location>
        <begin position="98"/>
        <end position="346"/>
    </location>
</feature>
<dbReference type="InterPro" id="IPR050386">
    <property type="entry name" value="Glycosyl_hydrolase_5"/>
</dbReference>
<evidence type="ECO:0000313" key="8">
    <source>
        <dbReference type="Proteomes" id="UP001180453"/>
    </source>
</evidence>
<evidence type="ECO:0000259" key="6">
    <source>
        <dbReference type="Pfam" id="PF00150"/>
    </source>
</evidence>
<dbReference type="InterPro" id="IPR017853">
    <property type="entry name" value="GH"/>
</dbReference>
<dbReference type="EC" id="3.2.1.4" evidence="7"/>
<dbReference type="InterPro" id="IPR001547">
    <property type="entry name" value="Glyco_hydro_5"/>
</dbReference>
<dbReference type="GO" id="GO:0008810">
    <property type="term" value="F:cellulase activity"/>
    <property type="evidence" value="ECO:0007669"/>
    <property type="project" value="UniProtKB-EC"/>
</dbReference>
<dbReference type="SUPFAM" id="SSF51445">
    <property type="entry name" value="(Trans)glycosidases"/>
    <property type="match status" value="1"/>
</dbReference>
<dbReference type="PANTHER" id="PTHR31297">
    <property type="entry name" value="GLUCAN ENDO-1,6-BETA-GLUCOSIDASE B"/>
    <property type="match status" value="1"/>
</dbReference>
<protein>
    <submittedName>
        <fullName evidence="7">Endoglucanase</fullName>
        <ecNumber evidence="7">3.2.1.4</ecNumber>
    </submittedName>
</protein>
<name>A0ABU1YS68_ROSSA</name>
<comment type="similarity">
    <text evidence="4">Belongs to the glycosyl hydrolase 5 (cellulase A) family.</text>
</comment>
<evidence type="ECO:0000256" key="3">
    <source>
        <dbReference type="ARBA" id="ARBA00023295"/>
    </source>
</evidence>
<proteinExistence type="inferred from homology"/>
<reference evidence="7 8" key="1">
    <citation type="submission" date="2023-07" db="EMBL/GenBank/DDBJ databases">
        <title>Sorghum-associated microbial communities from plants grown in Nebraska, USA.</title>
        <authorList>
            <person name="Schachtman D."/>
        </authorList>
    </citation>
    <scope>NUCLEOTIDE SEQUENCE [LARGE SCALE GENOMIC DNA]</scope>
    <source>
        <strain evidence="7 8">BE314</strain>
    </source>
</reference>
<evidence type="ECO:0000256" key="2">
    <source>
        <dbReference type="ARBA" id="ARBA00022801"/>
    </source>
</evidence>
<feature type="signal peptide" evidence="5">
    <location>
        <begin position="1"/>
        <end position="24"/>
    </location>
</feature>
<dbReference type="Proteomes" id="UP001180453">
    <property type="component" value="Unassembled WGS sequence"/>
</dbReference>
<dbReference type="InterPro" id="IPR018087">
    <property type="entry name" value="Glyco_hydro_5_CS"/>
</dbReference>